<keyword evidence="2" id="KW-0732">Signal</keyword>
<dbReference type="GO" id="GO:0016491">
    <property type="term" value="F:oxidoreductase activity"/>
    <property type="evidence" value="ECO:0007669"/>
    <property type="project" value="InterPro"/>
</dbReference>
<dbReference type="AlphaFoldDB" id="A0LLC4"/>
<evidence type="ECO:0000256" key="1">
    <source>
        <dbReference type="ARBA" id="ARBA00023284"/>
    </source>
</evidence>
<dbReference type="GO" id="GO:0016209">
    <property type="term" value="F:antioxidant activity"/>
    <property type="evidence" value="ECO:0007669"/>
    <property type="project" value="InterPro"/>
</dbReference>
<dbReference type="EMBL" id="CP000478">
    <property type="protein sequence ID" value="ABK18226.1"/>
    <property type="molecule type" value="Genomic_DNA"/>
</dbReference>
<dbReference type="InterPro" id="IPR050455">
    <property type="entry name" value="Tpx_Peroxidase_subfamily"/>
</dbReference>
<accession>A0LLC4</accession>
<feature type="domain" description="Thioredoxin" evidence="3">
    <location>
        <begin position="51"/>
        <end position="201"/>
    </location>
</feature>
<dbReference type="CDD" id="cd03018">
    <property type="entry name" value="PRX_AhpE_like"/>
    <property type="match status" value="1"/>
</dbReference>
<dbReference type="PANTHER" id="PTHR43110">
    <property type="entry name" value="THIOL PEROXIDASE"/>
    <property type="match status" value="1"/>
</dbReference>
<dbReference type="Gene3D" id="3.40.30.10">
    <property type="entry name" value="Glutaredoxin"/>
    <property type="match status" value="1"/>
</dbReference>
<dbReference type="eggNOG" id="COG1225">
    <property type="taxonomic scope" value="Bacteria"/>
</dbReference>
<dbReference type="PROSITE" id="PS51352">
    <property type="entry name" value="THIOREDOXIN_2"/>
    <property type="match status" value="1"/>
</dbReference>
<evidence type="ECO:0000313" key="4">
    <source>
        <dbReference type="EMBL" id="ABK18226.1"/>
    </source>
</evidence>
<dbReference type="HOGENOM" id="CLU_042529_14_2_7"/>
<dbReference type="OrthoDB" id="9809746at2"/>
<gene>
    <name evidence="4" type="ordered locus">Sfum_2548</name>
</gene>
<evidence type="ECO:0000259" key="3">
    <source>
        <dbReference type="PROSITE" id="PS51352"/>
    </source>
</evidence>
<dbReference type="InterPro" id="IPR036249">
    <property type="entry name" value="Thioredoxin-like_sf"/>
</dbReference>
<evidence type="ECO:0000256" key="2">
    <source>
        <dbReference type="SAM" id="SignalP"/>
    </source>
</evidence>
<dbReference type="STRING" id="335543.Sfum_2548"/>
<proteinExistence type="predicted"/>
<dbReference type="InParanoid" id="A0LLC4"/>
<dbReference type="RefSeq" id="WP_011699394.1">
    <property type="nucleotide sequence ID" value="NC_008554.1"/>
</dbReference>
<organism evidence="4 5">
    <name type="scientific">Syntrophobacter fumaroxidans (strain DSM 10017 / MPOB)</name>
    <dbReference type="NCBI Taxonomy" id="335543"/>
    <lineage>
        <taxon>Bacteria</taxon>
        <taxon>Pseudomonadati</taxon>
        <taxon>Thermodesulfobacteriota</taxon>
        <taxon>Syntrophobacteria</taxon>
        <taxon>Syntrophobacterales</taxon>
        <taxon>Syntrophobacteraceae</taxon>
        <taxon>Syntrophobacter</taxon>
    </lineage>
</organism>
<dbReference type="SUPFAM" id="SSF52833">
    <property type="entry name" value="Thioredoxin-like"/>
    <property type="match status" value="1"/>
</dbReference>
<feature type="signal peptide" evidence="2">
    <location>
        <begin position="1"/>
        <end position="25"/>
    </location>
</feature>
<feature type="chain" id="PRO_5002627311" evidence="2">
    <location>
        <begin position="26"/>
        <end position="201"/>
    </location>
</feature>
<protein>
    <submittedName>
        <fullName evidence="4">Redoxin domain protein</fullName>
    </submittedName>
</protein>
<dbReference type="InterPro" id="IPR013766">
    <property type="entry name" value="Thioredoxin_domain"/>
</dbReference>
<dbReference type="Pfam" id="PF00578">
    <property type="entry name" value="AhpC-TSA"/>
    <property type="match status" value="1"/>
</dbReference>
<name>A0LLC4_SYNFM</name>
<keyword evidence="1" id="KW-0676">Redox-active center</keyword>
<dbReference type="InterPro" id="IPR000866">
    <property type="entry name" value="AhpC/TSA"/>
</dbReference>
<evidence type="ECO:0000313" key="5">
    <source>
        <dbReference type="Proteomes" id="UP000001784"/>
    </source>
</evidence>
<dbReference type="Proteomes" id="UP000001784">
    <property type="component" value="Chromosome"/>
</dbReference>
<reference evidence="4 5" key="1">
    <citation type="submission" date="2006-10" db="EMBL/GenBank/DDBJ databases">
        <title>Complete sequence of Syntrophobacter fumaroxidans MPOB.</title>
        <authorList>
            <consortium name="US DOE Joint Genome Institute"/>
            <person name="Copeland A."/>
            <person name="Lucas S."/>
            <person name="Lapidus A."/>
            <person name="Barry K."/>
            <person name="Detter J.C."/>
            <person name="Glavina del Rio T."/>
            <person name="Hammon N."/>
            <person name="Israni S."/>
            <person name="Pitluck S."/>
            <person name="Goltsman E.G."/>
            <person name="Martinez M."/>
            <person name="Schmutz J."/>
            <person name="Larimer F."/>
            <person name="Land M."/>
            <person name="Hauser L."/>
            <person name="Kyrpides N."/>
            <person name="Kim E."/>
            <person name="Boone D.R."/>
            <person name="Brockman F."/>
            <person name="Culley D."/>
            <person name="Ferry J."/>
            <person name="Gunsalus R."/>
            <person name="McInerney M.J."/>
            <person name="Morrison M."/>
            <person name="Plugge C."/>
            <person name="Rohlin L."/>
            <person name="Scholten J."/>
            <person name="Sieber J."/>
            <person name="Stams A.J.M."/>
            <person name="Worm P."/>
            <person name="Henstra A.M."/>
            <person name="Richardson P."/>
        </authorList>
    </citation>
    <scope>NUCLEOTIDE SEQUENCE [LARGE SCALE GENOMIC DNA]</scope>
    <source>
        <strain evidence="5">DSM 10017 / MPOB</strain>
    </source>
</reference>
<dbReference type="PANTHER" id="PTHR43110:SF1">
    <property type="entry name" value="THIOL PEROXIDASE"/>
    <property type="match status" value="1"/>
</dbReference>
<dbReference type="KEGG" id="sfu:Sfum_2548"/>
<keyword evidence="5" id="KW-1185">Reference proteome</keyword>
<sequence length="201" mass="21903" precursor="true">MKKTMTSRVVALVACCALLGLTSSALGLSEQFQGRIFQGGKLKPVDSQPKLKVGDKAPDFTLPSLSGEPVSLHQFLGKKNVVISFVPAAWTPVCSEQWPGYNIVKGLFEAADATIIGITTDNIATLYAWTEQMGGVWFPVLSDFWPHGEVAGKYGVLRSGGVSERALFIIDKQGIVRYIDIHDINERPNLETLIGELQKVK</sequence>